<name>A0AAE0PK82_SORBR</name>
<comment type="caution">
    <text evidence="1">The sequence shown here is derived from an EMBL/GenBank/DDBJ whole genome shotgun (WGS) entry which is preliminary data.</text>
</comment>
<evidence type="ECO:0000313" key="2">
    <source>
        <dbReference type="Proteomes" id="UP001281003"/>
    </source>
</evidence>
<dbReference type="EMBL" id="JAUTDP010000002">
    <property type="protein sequence ID" value="KAK3401419.1"/>
    <property type="molecule type" value="Genomic_DNA"/>
</dbReference>
<sequence>MEAVAVAALLPVVLPRVVPVVVVAELLLAELLKAALVHVLSRSRSKVEPLSHRRTRIMSLEDNLRRFELVIRF</sequence>
<dbReference type="Proteomes" id="UP001281003">
    <property type="component" value="Unassembled WGS sequence"/>
</dbReference>
<proteinExistence type="predicted"/>
<protein>
    <submittedName>
        <fullName evidence="1">Uncharacterized protein</fullName>
    </submittedName>
</protein>
<keyword evidence="2" id="KW-1185">Reference proteome</keyword>
<gene>
    <name evidence="1" type="ORF">B0T20DRAFT_401721</name>
</gene>
<dbReference type="AlphaFoldDB" id="A0AAE0PK82"/>
<reference evidence="1" key="2">
    <citation type="submission" date="2023-07" db="EMBL/GenBank/DDBJ databases">
        <authorList>
            <consortium name="Lawrence Berkeley National Laboratory"/>
            <person name="Haridas S."/>
            <person name="Hensen N."/>
            <person name="Bonometti L."/>
            <person name="Westerberg I."/>
            <person name="Brannstrom I.O."/>
            <person name="Guillou S."/>
            <person name="Cros-Aarteil S."/>
            <person name="Calhoun S."/>
            <person name="Kuo A."/>
            <person name="Mondo S."/>
            <person name="Pangilinan J."/>
            <person name="Riley R."/>
            <person name="LaButti K."/>
            <person name="Andreopoulos B."/>
            <person name="Lipzen A."/>
            <person name="Chen C."/>
            <person name="Yanf M."/>
            <person name="Daum C."/>
            <person name="Ng V."/>
            <person name="Clum A."/>
            <person name="Steindorff A."/>
            <person name="Ohm R."/>
            <person name="Martin F."/>
            <person name="Silar P."/>
            <person name="Natvig D."/>
            <person name="Lalanne C."/>
            <person name="Gautier V."/>
            <person name="Ament-velasquez S.L."/>
            <person name="Kruys A."/>
            <person name="Hutchinson M.I."/>
            <person name="Powell A.J."/>
            <person name="Barry K."/>
            <person name="Miller A.N."/>
            <person name="Grigoriev I.V."/>
            <person name="Debuchy R."/>
            <person name="Gladieux P."/>
            <person name="Thoren M.H."/>
            <person name="Johannesson H."/>
        </authorList>
    </citation>
    <scope>NUCLEOTIDE SEQUENCE</scope>
    <source>
        <strain evidence="1">FGSC 1904</strain>
    </source>
</reference>
<organism evidence="1 2">
    <name type="scientific">Sordaria brevicollis</name>
    <dbReference type="NCBI Taxonomy" id="83679"/>
    <lineage>
        <taxon>Eukaryota</taxon>
        <taxon>Fungi</taxon>
        <taxon>Dikarya</taxon>
        <taxon>Ascomycota</taxon>
        <taxon>Pezizomycotina</taxon>
        <taxon>Sordariomycetes</taxon>
        <taxon>Sordariomycetidae</taxon>
        <taxon>Sordariales</taxon>
        <taxon>Sordariaceae</taxon>
        <taxon>Sordaria</taxon>
    </lineage>
</organism>
<reference evidence="1" key="1">
    <citation type="journal article" date="2023" name="Mol. Phylogenet. Evol.">
        <title>Genome-scale phylogeny and comparative genomics of the fungal order Sordariales.</title>
        <authorList>
            <person name="Hensen N."/>
            <person name="Bonometti L."/>
            <person name="Westerberg I."/>
            <person name="Brannstrom I.O."/>
            <person name="Guillou S."/>
            <person name="Cros-Aarteil S."/>
            <person name="Calhoun S."/>
            <person name="Haridas S."/>
            <person name="Kuo A."/>
            <person name="Mondo S."/>
            <person name="Pangilinan J."/>
            <person name="Riley R."/>
            <person name="LaButti K."/>
            <person name="Andreopoulos B."/>
            <person name="Lipzen A."/>
            <person name="Chen C."/>
            <person name="Yan M."/>
            <person name="Daum C."/>
            <person name="Ng V."/>
            <person name="Clum A."/>
            <person name="Steindorff A."/>
            <person name="Ohm R.A."/>
            <person name="Martin F."/>
            <person name="Silar P."/>
            <person name="Natvig D.O."/>
            <person name="Lalanne C."/>
            <person name="Gautier V."/>
            <person name="Ament-Velasquez S.L."/>
            <person name="Kruys A."/>
            <person name="Hutchinson M.I."/>
            <person name="Powell A.J."/>
            <person name="Barry K."/>
            <person name="Miller A.N."/>
            <person name="Grigoriev I.V."/>
            <person name="Debuchy R."/>
            <person name="Gladieux P."/>
            <person name="Hiltunen Thoren M."/>
            <person name="Johannesson H."/>
        </authorList>
    </citation>
    <scope>NUCLEOTIDE SEQUENCE</scope>
    <source>
        <strain evidence="1">FGSC 1904</strain>
    </source>
</reference>
<accession>A0AAE0PK82</accession>
<evidence type="ECO:0000313" key="1">
    <source>
        <dbReference type="EMBL" id="KAK3401419.1"/>
    </source>
</evidence>